<dbReference type="PANTHER" id="PTHR18847:SF0">
    <property type="entry name" value="NUCLEAR CAP-BINDING PROTEIN SUBUNIT 2"/>
    <property type="match status" value="1"/>
</dbReference>
<dbReference type="InterPro" id="IPR027157">
    <property type="entry name" value="NCBP2"/>
</dbReference>
<dbReference type="PROSITE" id="PS50102">
    <property type="entry name" value="RRM"/>
    <property type="match status" value="1"/>
</dbReference>
<feature type="compositionally biased region" description="Basic and acidic residues" evidence="12">
    <location>
        <begin position="194"/>
        <end position="212"/>
    </location>
</feature>
<dbReference type="GO" id="GO:0006401">
    <property type="term" value="P:RNA catabolic process"/>
    <property type="evidence" value="ECO:0007669"/>
    <property type="project" value="UniProtKB-ARBA"/>
</dbReference>
<keyword evidence="15" id="KW-1185">Reference proteome</keyword>
<comment type="subcellular location">
    <subcellularLocation>
        <location evidence="1 11">Nucleus</location>
    </subcellularLocation>
</comment>
<reference evidence="14" key="1">
    <citation type="submission" date="2020-05" db="EMBL/GenBank/DDBJ databases">
        <title>Phylogenomic resolution of chytrid fungi.</title>
        <authorList>
            <person name="Stajich J.E."/>
            <person name="Amses K."/>
            <person name="Simmons R."/>
            <person name="Seto K."/>
            <person name="Myers J."/>
            <person name="Bonds A."/>
            <person name="Quandt C.A."/>
            <person name="Barry K."/>
            <person name="Liu P."/>
            <person name="Grigoriev I."/>
            <person name="Longcore J.E."/>
            <person name="James T.Y."/>
        </authorList>
    </citation>
    <scope>NUCLEOTIDE SEQUENCE</scope>
    <source>
        <strain evidence="14">JEL0476</strain>
    </source>
</reference>
<evidence type="ECO:0000256" key="5">
    <source>
        <dbReference type="ARBA" id="ARBA00022664"/>
    </source>
</evidence>
<feature type="compositionally biased region" description="Polar residues" evidence="12">
    <location>
        <begin position="156"/>
        <end position="181"/>
    </location>
</feature>
<dbReference type="AlphaFoldDB" id="A0AAD5TTJ8"/>
<dbReference type="EMBL" id="JADGJW010001765">
    <property type="protein sequence ID" value="KAJ3201217.1"/>
    <property type="molecule type" value="Genomic_DNA"/>
</dbReference>
<dbReference type="Pfam" id="PF00076">
    <property type="entry name" value="RRM_1"/>
    <property type="match status" value="1"/>
</dbReference>
<accession>A0AAD5TTJ8</accession>
<feature type="compositionally biased region" description="Basic and acidic residues" evidence="12">
    <location>
        <begin position="142"/>
        <end position="155"/>
    </location>
</feature>
<dbReference type="InterPro" id="IPR012677">
    <property type="entry name" value="Nucleotide-bd_a/b_plait_sf"/>
</dbReference>
<protein>
    <recommendedName>
        <fullName evidence="3 11">Nuclear cap-binding protein subunit 2</fullName>
    </recommendedName>
    <alternativeName>
        <fullName evidence="11">20 kDa nuclear cap-binding protein</fullName>
    </alternativeName>
</protein>
<keyword evidence="7 10" id="KW-0694">RNA-binding</keyword>
<evidence type="ECO:0000256" key="1">
    <source>
        <dbReference type="ARBA" id="ARBA00004123"/>
    </source>
</evidence>
<comment type="similarity">
    <text evidence="2 11">Belongs to the RRM NCBP2 family.</text>
</comment>
<dbReference type="InterPro" id="IPR000504">
    <property type="entry name" value="RRM_dom"/>
</dbReference>
<keyword evidence="4" id="KW-0813">Transport</keyword>
<dbReference type="PANTHER" id="PTHR18847">
    <property type="entry name" value="20 KD NUCLEAR CAP BINDING PROTEIN"/>
    <property type="match status" value="1"/>
</dbReference>
<organism evidence="14 15">
    <name type="scientific">Clydaea vesicula</name>
    <dbReference type="NCBI Taxonomy" id="447962"/>
    <lineage>
        <taxon>Eukaryota</taxon>
        <taxon>Fungi</taxon>
        <taxon>Fungi incertae sedis</taxon>
        <taxon>Chytridiomycota</taxon>
        <taxon>Chytridiomycota incertae sedis</taxon>
        <taxon>Chytridiomycetes</taxon>
        <taxon>Lobulomycetales</taxon>
        <taxon>Lobulomycetaceae</taxon>
        <taxon>Clydaea</taxon>
    </lineage>
</organism>
<evidence type="ECO:0000256" key="7">
    <source>
        <dbReference type="ARBA" id="ARBA00022884"/>
    </source>
</evidence>
<sequence>MTSICPTLGMQTNYKDKSFQGSDEEWKTLMSTSATLYLGNLAFYTTEEQIYQLFSKAGEVKRIIMGLDKNKKTPCGFCFVDDALDAVKYISGTKLDDRIIRADIDPGFKSGRQYGRGKSGGQVRDEYREEYDAGRGGWNAAEQKRQEEERDELQKETYSNLTQVPSGAQTNYDNTIETGNNKRNREDDDEDMDDFRQKNKSERFREDKSDDE</sequence>
<dbReference type="GO" id="GO:0051028">
    <property type="term" value="P:mRNA transport"/>
    <property type="evidence" value="ECO:0007669"/>
    <property type="project" value="UniProtKB-KW"/>
</dbReference>
<gene>
    <name evidence="14" type="primary">CBC2</name>
    <name evidence="14" type="ORF">HK099_002332</name>
</gene>
<dbReference type="GO" id="GO:0045292">
    <property type="term" value="P:mRNA cis splicing, via spliceosome"/>
    <property type="evidence" value="ECO:0007669"/>
    <property type="project" value="InterPro"/>
</dbReference>
<keyword evidence="9 11" id="KW-0539">Nucleus</keyword>
<dbReference type="FunFam" id="3.30.70.330:FF:000538">
    <property type="entry name" value="Nuclear cap-binding protein subunit 2"/>
    <property type="match status" value="1"/>
</dbReference>
<feature type="non-terminal residue" evidence="14">
    <location>
        <position position="212"/>
    </location>
</feature>
<comment type="caution">
    <text evidence="14">The sequence shown here is derived from an EMBL/GenBank/DDBJ whole genome shotgun (WGS) entry which is preliminary data.</text>
</comment>
<name>A0AAD5TTJ8_9FUNG</name>
<evidence type="ECO:0000256" key="12">
    <source>
        <dbReference type="SAM" id="MobiDB-lite"/>
    </source>
</evidence>
<dbReference type="CDD" id="cd12240">
    <property type="entry name" value="RRM_NCBP2"/>
    <property type="match status" value="1"/>
</dbReference>
<dbReference type="GO" id="GO:0005634">
    <property type="term" value="C:nucleus"/>
    <property type="evidence" value="ECO:0007669"/>
    <property type="project" value="UniProtKB-SubCell"/>
</dbReference>
<evidence type="ECO:0000256" key="2">
    <source>
        <dbReference type="ARBA" id="ARBA00010725"/>
    </source>
</evidence>
<dbReference type="SMART" id="SM00360">
    <property type="entry name" value="RRM"/>
    <property type="match status" value="1"/>
</dbReference>
<dbReference type="SUPFAM" id="SSF54928">
    <property type="entry name" value="RNA-binding domain, RBD"/>
    <property type="match status" value="1"/>
</dbReference>
<evidence type="ECO:0000313" key="15">
    <source>
        <dbReference type="Proteomes" id="UP001211065"/>
    </source>
</evidence>
<dbReference type="InterPro" id="IPR035979">
    <property type="entry name" value="RBD_domain_sf"/>
</dbReference>
<evidence type="ECO:0000259" key="13">
    <source>
        <dbReference type="PROSITE" id="PS50102"/>
    </source>
</evidence>
<evidence type="ECO:0000256" key="3">
    <source>
        <dbReference type="ARBA" id="ARBA00019878"/>
    </source>
</evidence>
<evidence type="ECO:0000313" key="14">
    <source>
        <dbReference type="EMBL" id="KAJ3201217.1"/>
    </source>
</evidence>
<evidence type="ECO:0000256" key="6">
    <source>
        <dbReference type="ARBA" id="ARBA00022816"/>
    </source>
</evidence>
<dbReference type="InterPro" id="IPR034148">
    <property type="entry name" value="NCBP2_RRM"/>
</dbReference>
<dbReference type="GO" id="GO:0005846">
    <property type="term" value="C:nuclear cap binding complex"/>
    <property type="evidence" value="ECO:0007669"/>
    <property type="project" value="InterPro"/>
</dbReference>
<dbReference type="GO" id="GO:0000339">
    <property type="term" value="F:RNA cap binding"/>
    <property type="evidence" value="ECO:0007669"/>
    <property type="project" value="InterPro"/>
</dbReference>
<feature type="domain" description="RRM" evidence="13">
    <location>
        <begin position="34"/>
        <end position="107"/>
    </location>
</feature>
<evidence type="ECO:0000256" key="9">
    <source>
        <dbReference type="ARBA" id="ARBA00023242"/>
    </source>
</evidence>
<dbReference type="Proteomes" id="UP001211065">
    <property type="component" value="Unassembled WGS sequence"/>
</dbReference>
<dbReference type="Gene3D" id="3.30.70.330">
    <property type="match status" value="1"/>
</dbReference>
<feature type="region of interest" description="Disordered" evidence="12">
    <location>
        <begin position="130"/>
        <end position="212"/>
    </location>
</feature>
<evidence type="ECO:0000256" key="11">
    <source>
        <dbReference type="RuleBase" id="RU364036"/>
    </source>
</evidence>
<evidence type="ECO:0000256" key="8">
    <source>
        <dbReference type="ARBA" id="ARBA00023187"/>
    </source>
</evidence>
<evidence type="ECO:0000256" key="4">
    <source>
        <dbReference type="ARBA" id="ARBA00022448"/>
    </source>
</evidence>
<proteinExistence type="inferred from homology"/>
<keyword evidence="8 11" id="KW-0508">mRNA splicing</keyword>
<keyword evidence="6" id="KW-0509">mRNA transport</keyword>
<keyword evidence="5 11" id="KW-0507">mRNA processing</keyword>
<evidence type="ECO:0000256" key="10">
    <source>
        <dbReference type="PROSITE-ProRule" id="PRU00176"/>
    </source>
</evidence>